<protein>
    <submittedName>
        <fullName evidence="5">Uncharacterized protein</fullName>
    </submittedName>
</protein>
<feature type="repeat" description="ANK" evidence="3">
    <location>
        <begin position="567"/>
        <end position="599"/>
    </location>
</feature>
<reference evidence="5 6" key="1">
    <citation type="submission" date="2018-08" db="EMBL/GenBank/DDBJ databases">
        <title>Draft genome of the lignicolous fungus Coniochaeta pulveracea.</title>
        <authorList>
            <person name="Borstlap C.J."/>
            <person name="De Witt R.N."/>
            <person name="Botha A."/>
            <person name="Volschenk H."/>
        </authorList>
    </citation>
    <scope>NUCLEOTIDE SEQUENCE [LARGE SCALE GENOMIC DNA]</scope>
    <source>
        <strain evidence="5 6">CAB683</strain>
    </source>
</reference>
<dbReference type="InterPro" id="IPR002110">
    <property type="entry name" value="Ankyrin_rpt"/>
</dbReference>
<evidence type="ECO:0000313" key="6">
    <source>
        <dbReference type="Proteomes" id="UP000275385"/>
    </source>
</evidence>
<accession>A0A420Y1L0</accession>
<organism evidence="5 6">
    <name type="scientific">Coniochaeta pulveracea</name>
    <dbReference type="NCBI Taxonomy" id="177199"/>
    <lineage>
        <taxon>Eukaryota</taxon>
        <taxon>Fungi</taxon>
        <taxon>Dikarya</taxon>
        <taxon>Ascomycota</taxon>
        <taxon>Pezizomycotina</taxon>
        <taxon>Sordariomycetes</taxon>
        <taxon>Sordariomycetidae</taxon>
        <taxon>Coniochaetales</taxon>
        <taxon>Coniochaetaceae</taxon>
        <taxon>Coniochaeta</taxon>
    </lineage>
</organism>
<dbReference type="EMBL" id="QVQW01000070">
    <property type="protein sequence ID" value="RKU41660.1"/>
    <property type="molecule type" value="Genomic_DNA"/>
</dbReference>
<dbReference type="Pfam" id="PF12796">
    <property type="entry name" value="Ank_2"/>
    <property type="match status" value="1"/>
</dbReference>
<dbReference type="Proteomes" id="UP000275385">
    <property type="component" value="Unassembled WGS sequence"/>
</dbReference>
<dbReference type="PROSITE" id="PS50088">
    <property type="entry name" value="ANK_REPEAT"/>
    <property type="match status" value="3"/>
</dbReference>
<dbReference type="SMART" id="SM00248">
    <property type="entry name" value="ANK"/>
    <property type="match status" value="6"/>
</dbReference>
<dbReference type="PANTHER" id="PTHR24198">
    <property type="entry name" value="ANKYRIN REPEAT AND PROTEIN KINASE DOMAIN-CONTAINING PROTEIN"/>
    <property type="match status" value="1"/>
</dbReference>
<gene>
    <name evidence="5" type="ORF">DL546_003302</name>
</gene>
<name>A0A420Y1L0_9PEZI</name>
<dbReference type="OrthoDB" id="341259at2759"/>
<evidence type="ECO:0000313" key="5">
    <source>
        <dbReference type="EMBL" id="RKU41660.1"/>
    </source>
</evidence>
<keyword evidence="6" id="KW-1185">Reference proteome</keyword>
<feature type="region of interest" description="Disordered" evidence="4">
    <location>
        <begin position="699"/>
        <end position="761"/>
    </location>
</feature>
<dbReference type="STRING" id="177199.A0A420Y1L0"/>
<evidence type="ECO:0000256" key="1">
    <source>
        <dbReference type="ARBA" id="ARBA00022737"/>
    </source>
</evidence>
<comment type="caution">
    <text evidence="5">The sequence shown here is derived from an EMBL/GenBank/DDBJ whole genome shotgun (WGS) entry which is preliminary data.</text>
</comment>
<evidence type="ECO:0000256" key="2">
    <source>
        <dbReference type="ARBA" id="ARBA00023043"/>
    </source>
</evidence>
<feature type="compositionally biased region" description="Polar residues" evidence="4">
    <location>
        <begin position="230"/>
        <end position="240"/>
    </location>
</feature>
<dbReference type="AlphaFoldDB" id="A0A420Y1L0"/>
<keyword evidence="1" id="KW-0677">Repeat</keyword>
<evidence type="ECO:0000256" key="4">
    <source>
        <dbReference type="SAM" id="MobiDB-lite"/>
    </source>
</evidence>
<sequence>MAEVIGIIASVIALCETAYKGGKFIAEARGAPNAYVQLQDEVKAVSNYLHQVHDILQSIPSELSGPSVPFIATLDYVRRVAGELPEDIKELNLLTLDLQASAKGKTDAYGRLNISRFKWVRHHTRVEELCKRISRKKVDLGNAISLFSLLHTQQSMQTTSLTIDVLNVVRDGRTSTEQAVTIIDSLRSELLRVGDSVQSISEAITERLPINILPTRDQVSTSRNLVLGTGSSTESITRPQNDYRGHDVQGTEGTLTSVQSTLSSRGRCTPSCMCQCHRGSQIGMPDLLTSILGSILISYHGIPYWRPRTCNHPRCQRKSPTQVRLNYMFPRWMLRKGIHVSLSWGSVTGSGVSLHLTVPRIICGDHLVWRAIASGNLSWLQSKVEANEIFLTDVDPDGESLLMIAVSCSSWDIMSYLLTEYPDSALSWQAENGSSLGSVFAYYDVSEATLSGFPFVRKALQATVDDRFSTPLIDAVRGVSGICVAQALELYPGSVNDRDVSGTTALHWAVREEDIHAVRLLLSFHADPSVRDYDQWTPLHHAAVRANLTILQALLEAGGNPHAEDIYGRQPLHRAVLYMIKDNVLALIQAGAKAHAVDYVGQSAFVDAAYSRLTCTEEDVLSVFQVLVEHGADVNMMEISTVDPDHVDDFGYTALDYFNERQQLTPADLHPHQAIPTVEEEELFHQLLKQMRDSYIGLTDVDSEDDGEEGYDSEPDSNSEEQGDADEEQEQTGDDEDDSGSDEEEEEEWLDAEEVVPAAVS</sequence>
<evidence type="ECO:0000256" key="3">
    <source>
        <dbReference type="PROSITE-ProRule" id="PRU00023"/>
    </source>
</evidence>
<dbReference type="InterPro" id="IPR036770">
    <property type="entry name" value="Ankyrin_rpt-contain_sf"/>
</dbReference>
<feature type="region of interest" description="Disordered" evidence="4">
    <location>
        <begin position="230"/>
        <end position="250"/>
    </location>
</feature>
<feature type="repeat" description="ANK" evidence="3">
    <location>
        <begin position="501"/>
        <end position="533"/>
    </location>
</feature>
<feature type="repeat" description="ANK" evidence="3">
    <location>
        <begin position="534"/>
        <end position="566"/>
    </location>
</feature>
<dbReference type="PROSITE" id="PS50297">
    <property type="entry name" value="ANK_REP_REGION"/>
    <property type="match status" value="2"/>
</dbReference>
<dbReference type="Gene3D" id="1.25.40.20">
    <property type="entry name" value="Ankyrin repeat-containing domain"/>
    <property type="match status" value="1"/>
</dbReference>
<dbReference type="PANTHER" id="PTHR24198:SF165">
    <property type="entry name" value="ANKYRIN REPEAT-CONTAINING PROTEIN-RELATED"/>
    <property type="match status" value="1"/>
</dbReference>
<dbReference type="SUPFAM" id="SSF48403">
    <property type="entry name" value="Ankyrin repeat"/>
    <property type="match status" value="1"/>
</dbReference>
<proteinExistence type="predicted"/>
<keyword evidence="2 3" id="KW-0040">ANK repeat</keyword>
<feature type="compositionally biased region" description="Acidic residues" evidence="4">
    <location>
        <begin position="701"/>
        <end position="754"/>
    </location>
</feature>